<proteinExistence type="predicted"/>
<keyword evidence="1" id="KW-1133">Transmembrane helix</keyword>
<evidence type="ECO:0000313" key="3">
    <source>
        <dbReference type="Proteomes" id="UP001212997"/>
    </source>
</evidence>
<accession>A0AAD5V5A0</accession>
<dbReference type="AlphaFoldDB" id="A0AAD5V5A0"/>
<feature type="transmembrane region" description="Helical" evidence="1">
    <location>
        <begin position="85"/>
        <end position="107"/>
    </location>
</feature>
<feature type="transmembrane region" description="Helical" evidence="1">
    <location>
        <begin position="24"/>
        <end position="41"/>
    </location>
</feature>
<keyword evidence="1" id="KW-0812">Transmembrane</keyword>
<reference evidence="2" key="1">
    <citation type="submission" date="2022-07" db="EMBL/GenBank/DDBJ databases">
        <title>Genome Sequence of Physisporinus lineatus.</title>
        <authorList>
            <person name="Buettner E."/>
        </authorList>
    </citation>
    <scope>NUCLEOTIDE SEQUENCE</scope>
    <source>
        <strain evidence="2">VT162</strain>
    </source>
</reference>
<sequence length="108" mass="11928">MGHQSSFPTSIIILVFGSHPTGRLLALTPAALLVLAFWVLQVSVCWRFYLLVLSLDTRVLAVSGLGSRSWSLLSLTSLVFWGYRWFFVTVLAACSGHLDTLGLLLLVY</sequence>
<dbReference type="Proteomes" id="UP001212997">
    <property type="component" value="Unassembled WGS sequence"/>
</dbReference>
<dbReference type="EMBL" id="JANAWD010000114">
    <property type="protein sequence ID" value="KAJ3486661.1"/>
    <property type="molecule type" value="Genomic_DNA"/>
</dbReference>
<organism evidence="2 3">
    <name type="scientific">Meripilus lineatus</name>
    <dbReference type="NCBI Taxonomy" id="2056292"/>
    <lineage>
        <taxon>Eukaryota</taxon>
        <taxon>Fungi</taxon>
        <taxon>Dikarya</taxon>
        <taxon>Basidiomycota</taxon>
        <taxon>Agaricomycotina</taxon>
        <taxon>Agaricomycetes</taxon>
        <taxon>Polyporales</taxon>
        <taxon>Meripilaceae</taxon>
        <taxon>Meripilus</taxon>
    </lineage>
</organism>
<keyword evidence="3" id="KW-1185">Reference proteome</keyword>
<gene>
    <name evidence="2" type="ORF">NLI96_g4076</name>
</gene>
<evidence type="ECO:0000256" key="1">
    <source>
        <dbReference type="SAM" id="Phobius"/>
    </source>
</evidence>
<evidence type="ECO:0000313" key="2">
    <source>
        <dbReference type="EMBL" id="KAJ3486661.1"/>
    </source>
</evidence>
<comment type="caution">
    <text evidence="2">The sequence shown here is derived from an EMBL/GenBank/DDBJ whole genome shotgun (WGS) entry which is preliminary data.</text>
</comment>
<keyword evidence="1" id="KW-0472">Membrane</keyword>
<name>A0AAD5V5A0_9APHY</name>
<protein>
    <submittedName>
        <fullName evidence="2">Uncharacterized protein</fullName>
    </submittedName>
</protein>